<comment type="caution">
    <text evidence="6">The sequence shown here is derived from an EMBL/GenBank/DDBJ whole genome shotgun (WGS) entry which is preliminary data.</text>
</comment>
<sequence>MLQWSMSVFIPLALAIVAVILGLGLFNLASGGSPRRAQTLMRLRVLAQLVAVALVAATVFALHR</sequence>
<evidence type="ECO:0000256" key="1">
    <source>
        <dbReference type="ARBA" id="ARBA00022692"/>
    </source>
</evidence>
<evidence type="ECO:0000256" key="2">
    <source>
        <dbReference type="ARBA" id="ARBA00022989"/>
    </source>
</evidence>
<organism evidence="6 7">
    <name type="scientific">Xanthobacter agilis</name>
    <dbReference type="NCBI Taxonomy" id="47492"/>
    <lineage>
        <taxon>Bacteria</taxon>
        <taxon>Pseudomonadati</taxon>
        <taxon>Pseudomonadota</taxon>
        <taxon>Alphaproteobacteria</taxon>
        <taxon>Hyphomicrobiales</taxon>
        <taxon>Xanthobacteraceae</taxon>
        <taxon>Xanthobacter</taxon>
    </lineage>
</organism>
<dbReference type="Proteomes" id="UP001241747">
    <property type="component" value="Unassembled WGS sequence"/>
</dbReference>
<keyword evidence="3 4" id="KW-0472">Membrane</keyword>
<protein>
    <submittedName>
        <fullName evidence="6">Uncharacterized protein YjeT (DUF2065 family)</fullName>
    </submittedName>
</protein>
<evidence type="ECO:0000256" key="4">
    <source>
        <dbReference type="SAM" id="Phobius"/>
    </source>
</evidence>
<dbReference type="RefSeq" id="WP_237346734.1">
    <property type="nucleotide sequence ID" value="NZ_JABWGX010000022.1"/>
</dbReference>
<feature type="transmembrane region" description="Helical" evidence="4">
    <location>
        <begin position="41"/>
        <end position="62"/>
    </location>
</feature>
<dbReference type="Gene3D" id="6.10.140.1320">
    <property type="match status" value="1"/>
</dbReference>
<proteinExistence type="predicted"/>
<dbReference type="EMBL" id="JAUSVY010000001">
    <property type="protein sequence ID" value="MDQ0503721.1"/>
    <property type="molecule type" value="Genomic_DNA"/>
</dbReference>
<dbReference type="PROSITE" id="PS51503">
    <property type="entry name" value="HIG1"/>
    <property type="match status" value="1"/>
</dbReference>
<evidence type="ECO:0000256" key="3">
    <source>
        <dbReference type="ARBA" id="ARBA00023136"/>
    </source>
</evidence>
<dbReference type="InterPro" id="IPR007667">
    <property type="entry name" value="Hypoxia_induced_domain"/>
</dbReference>
<gene>
    <name evidence="6" type="ORF">QOZ94_000491</name>
</gene>
<name>A0ABU0L998_XANAG</name>
<keyword evidence="7" id="KW-1185">Reference proteome</keyword>
<evidence type="ECO:0000259" key="5">
    <source>
        <dbReference type="PROSITE" id="PS51503"/>
    </source>
</evidence>
<evidence type="ECO:0000313" key="6">
    <source>
        <dbReference type="EMBL" id="MDQ0503721.1"/>
    </source>
</evidence>
<feature type="transmembrane region" description="Helical" evidence="4">
    <location>
        <begin position="6"/>
        <end position="29"/>
    </location>
</feature>
<keyword evidence="1 4" id="KW-0812">Transmembrane</keyword>
<feature type="domain" description="HIG1" evidence="5">
    <location>
        <begin position="1"/>
        <end position="64"/>
    </location>
</feature>
<dbReference type="Pfam" id="PF04588">
    <property type="entry name" value="HIG_1_N"/>
    <property type="match status" value="1"/>
</dbReference>
<keyword evidence="2 4" id="KW-1133">Transmembrane helix</keyword>
<reference evidence="6 7" key="1">
    <citation type="submission" date="2023-07" db="EMBL/GenBank/DDBJ databases">
        <title>Genomic Encyclopedia of Type Strains, Phase IV (KMG-IV): sequencing the most valuable type-strain genomes for metagenomic binning, comparative biology and taxonomic classification.</title>
        <authorList>
            <person name="Goeker M."/>
        </authorList>
    </citation>
    <scope>NUCLEOTIDE SEQUENCE [LARGE SCALE GENOMIC DNA]</scope>
    <source>
        <strain evidence="6 7">DSM 3770</strain>
    </source>
</reference>
<accession>A0ABU0L998</accession>
<dbReference type="NCBIfam" id="NF033233">
    <property type="entry name" value="twin_helix"/>
    <property type="match status" value="1"/>
</dbReference>
<evidence type="ECO:0000313" key="7">
    <source>
        <dbReference type="Proteomes" id="UP001241747"/>
    </source>
</evidence>